<keyword evidence="5" id="KW-0670">Pyruvate</keyword>
<dbReference type="CDD" id="cd02000">
    <property type="entry name" value="TPP_E1_PDC_ADC_BCADC"/>
    <property type="match status" value="1"/>
</dbReference>
<dbReference type="InterPro" id="IPR005475">
    <property type="entry name" value="Transketolase-like_Pyr-bd"/>
</dbReference>
<dbReference type="NCBIfam" id="NF006667">
    <property type="entry name" value="PRK09212.1"/>
    <property type="match status" value="1"/>
</dbReference>
<dbReference type="FunFam" id="3.40.50.970:FF:000001">
    <property type="entry name" value="Pyruvate dehydrogenase E1 beta subunit"/>
    <property type="match status" value="1"/>
</dbReference>
<dbReference type="PANTHER" id="PTHR43257">
    <property type="entry name" value="PYRUVATE DEHYDROGENASE E1 COMPONENT BETA SUBUNIT"/>
    <property type="match status" value="1"/>
</dbReference>
<proteinExistence type="predicted"/>
<evidence type="ECO:0000313" key="5">
    <source>
        <dbReference type="EMBL" id="CUS54410.1"/>
    </source>
</evidence>
<dbReference type="EMBL" id="CZRL01000104">
    <property type="protein sequence ID" value="CUS54410.1"/>
    <property type="molecule type" value="Genomic_DNA"/>
</dbReference>
<feature type="domain" description="Transketolase-like pyrimidine-binding" evidence="4">
    <location>
        <begin position="329"/>
        <end position="503"/>
    </location>
</feature>
<organism evidence="5">
    <name type="scientific">hydrothermal vent metagenome</name>
    <dbReference type="NCBI Taxonomy" id="652676"/>
    <lineage>
        <taxon>unclassified sequences</taxon>
        <taxon>metagenomes</taxon>
        <taxon>ecological metagenomes</taxon>
    </lineage>
</organism>
<dbReference type="EC" id="1.2.4.1" evidence="5"/>
<dbReference type="GO" id="GO:0004739">
    <property type="term" value="F:pyruvate dehydrogenase (acetyl-transferring) activity"/>
    <property type="evidence" value="ECO:0007669"/>
    <property type="project" value="UniProtKB-EC"/>
</dbReference>
<reference evidence="5" key="1">
    <citation type="submission" date="2015-10" db="EMBL/GenBank/DDBJ databases">
        <authorList>
            <person name="Gilbert D.G."/>
        </authorList>
    </citation>
    <scope>NUCLEOTIDE SEQUENCE</scope>
</reference>
<keyword evidence="3" id="KW-0786">Thiamine pyrophosphate</keyword>
<dbReference type="Gene3D" id="3.40.50.970">
    <property type="match status" value="2"/>
</dbReference>
<comment type="cofactor">
    <cofactor evidence="1">
        <name>thiamine diphosphate</name>
        <dbReference type="ChEBI" id="CHEBI:58937"/>
    </cofactor>
</comment>
<dbReference type="Pfam" id="PF00676">
    <property type="entry name" value="E1_dh"/>
    <property type="match status" value="1"/>
</dbReference>
<dbReference type="InterPro" id="IPR029061">
    <property type="entry name" value="THDP-binding"/>
</dbReference>
<dbReference type="Pfam" id="PF02779">
    <property type="entry name" value="Transket_pyr"/>
    <property type="match status" value="1"/>
</dbReference>
<evidence type="ECO:0000259" key="4">
    <source>
        <dbReference type="SMART" id="SM00861"/>
    </source>
</evidence>
<evidence type="ECO:0000256" key="2">
    <source>
        <dbReference type="ARBA" id="ARBA00023002"/>
    </source>
</evidence>
<dbReference type="PANTHER" id="PTHR43257:SF2">
    <property type="entry name" value="PYRUVATE DEHYDROGENASE E1 COMPONENT SUBUNIT BETA"/>
    <property type="match status" value="1"/>
</dbReference>
<protein>
    <submittedName>
        <fullName evidence="5">Pyruvate dehydrogenase E1 component beta subunit</fullName>
        <ecNumber evidence="5">1.2.4.1</ecNumber>
    </submittedName>
</protein>
<dbReference type="AlphaFoldDB" id="A0A160TTM1"/>
<sequence length="648" mass="69763">MDLSADVCLNIYTDMWRIRLFEEEADRQTNLGNVVGTLHMYCGEEAVATGVCANLRDDDYVLGTHRSHGHCLAKGAKSDRMMAELWGKATGTCKGKGGSMHVADFSLNMLGANGIVGAGIGPTTGTALASKLRGTDQVSVCFFGDGAAARGTFHEAITMGSLWTLPVVYVCENNGYQQWVPRENVAVVDSVADMAASYSIPGVSVDGQDVVEVYEAAGEAVKRAREGGGPTLLEARTYRFYGHSLGDEQQYRSSEEVDEWKENRDPIKLLAQFMRDRDWLSEKQDQTIQAEANAEINAATRFAEESPWPSADEVATDVVAPIQEVAKPMAFNEALREGLHEEMARDDSIFVIGEDVITHGGPYKVTEGVAERFPGRIFETPIAEAGIVGVGVGAALAGMRPVVELMYLDFVTCAMDEVVNQAAKMRYMSGGQGSVPMVIRLPCGVGRLLAAQHSQIMESWFMHVPGLQVVVPSTPADAKGLFKSAIRSPDPVMFFEYKRIYTSKGEVPDGEHLVPIGLADIKREGEDATIIAVGPMVQKSLEAAITLEDDGYDVEVVDPRSLSPLDTDTICSSVRKTGRAIVCGEDSAFAGAVSEIAAMIGENCFHDLKAPVARVGSPHVPMPFSAELVKHVVPSSESVVSAVQAVMN</sequence>
<dbReference type="InterPro" id="IPR001017">
    <property type="entry name" value="DH_E1"/>
</dbReference>
<dbReference type="Pfam" id="PF02780">
    <property type="entry name" value="Transketolase_C"/>
    <property type="match status" value="1"/>
</dbReference>
<dbReference type="SUPFAM" id="SSF52518">
    <property type="entry name" value="Thiamin diphosphate-binding fold (THDP-binding)"/>
    <property type="match status" value="2"/>
</dbReference>
<dbReference type="InterPro" id="IPR033248">
    <property type="entry name" value="Transketolase_C"/>
</dbReference>
<dbReference type="CDD" id="cd07036">
    <property type="entry name" value="TPP_PYR_E1-PDHc-beta_like"/>
    <property type="match status" value="1"/>
</dbReference>
<keyword evidence="2 5" id="KW-0560">Oxidoreductase</keyword>
<dbReference type="SMART" id="SM00861">
    <property type="entry name" value="Transket_pyr"/>
    <property type="match status" value="1"/>
</dbReference>
<dbReference type="InterPro" id="IPR009014">
    <property type="entry name" value="Transketo_C/PFOR_II"/>
</dbReference>
<dbReference type="SUPFAM" id="SSF52922">
    <property type="entry name" value="TK C-terminal domain-like"/>
    <property type="match status" value="1"/>
</dbReference>
<dbReference type="FunFam" id="3.40.50.920:FF:000001">
    <property type="entry name" value="Pyruvate dehydrogenase E1 beta subunit"/>
    <property type="match status" value="1"/>
</dbReference>
<accession>A0A160TTM1</accession>
<evidence type="ECO:0000256" key="1">
    <source>
        <dbReference type="ARBA" id="ARBA00001964"/>
    </source>
</evidence>
<dbReference type="Gene3D" id="3.40.50.920">
    <property type="match status" value="1"/>
</dbReference>
<name>A0A160TTM1_9ZZZZ</name>
<gene>
    <name evidence="5" type="ORF">MGWOODY_XGa764</name>
</gene>
<evidence type="ECO:0000256" key="3">
    <source>
        <dbReference type="ARBA" id="ARBA00023052"/>
    </source>
</evidence>